<keyword evidence="3" id="KW-1185">Reference proteome</keyword>
<gene>
    <name evidence="2" type="ORF">NESM_000416500</name>
</gene>
<feature type="compositionally biased region" description="Low complexity" evidence="1">
    <location>
        <begin position="608"/>
        <end position="630"/>
    </location>
</feature>
<accession>A0AAW0EMH3</accession>
<proteinExistence type="predicted"/>
<feature type="region of interest" description="Disordered" evidence="1">
    <location>
        <begin position="211"/>
        <end position="273"/>
    </location>
</feature>
<dbReference type="EMBL" id="JAECZO010000044">
    <property type="protein sequence ID" value="KAK7194940.1"/>
    <property type="molecule type" value="Genomic_DNA"/>
</dbReference>
<organism evidence="2 3">
    <name type="scientific">Novymonas esmeraldas</name>
    <dbReference type="NCBI Taxonomy" id="1808958"/>
    <lineage>
        <taxon>Eukaryota</taxon>
        <taxon>Discoba</taxon>
        <taxon>Euglenozoa</taxon>
        <taxon>Kinetoplastea</taxon>
        <taxon>Metakinetoplastina</taxon>
        <taxon>Trypanosomatida</taxon>
        <taxon>Trypanosomatidae</taxon>
        <taxon>Novymonas</taxon>
    </lineage>
</organism>
<evidence type="ECO:0000313" key="2">
    <source>
        <dbReference type="EMBL" id="KAK7194940.1"/>
    </source>
</evidence>
<feature type="compositionally biased region" description="Low complexity" evidence="1">
    <location>
        <begin position="83"/>
        <end position="110"/>
    </location>
</feature>
<comment type="caution">
    <text evidence="2">The sequence shown here is derived from an EMBL/GenBank/DDBJ whole genome shotgun (WGS) entry which is preliminary data.</text>
</comment>
<feature type="region of interest" description="Disordered" evidence="1">
    <location>
        <begin position="83"/>
        <end position="134"/>
    </location>
</feature>
<evidence type="ECO:0000313" key="3">
    <source>
        <dbReference type="Proteomes" id="UP001430356"/>
    </source>
</evidence>
<reference evidence="2 3" key="1">
    <citation type="journal article" date="2021" name="MBio">
        <title>A New Model Trypanosomatid, Novymonas esmeraldas: Genomic Perception of Its 'Candidatus Pandoraea novymonadis' Endosymbiont.</title>
        <authorList>
            <person name="Zakharova A."/>
            <person name="Saura A."/>
            <person name="Butenko A."/>
            <person name="Podesvova L."/>
            <person name="Warmusova S."/>
            <person name="Kostygov A.Y."/>
            <person name="Nenarokova A."/>
            <person name="Lukes J."/>
            <person name="Opperdoes F.R."/>
            <person name="Yurchenko V."/>
        </authorList>
    </citation>
    <scope>NUCLEOTIDE SEQUENCE [LARGE SCALE GENOMIC DNA]</scope>
    <source>
        <strain evidence="2 3">E262AT.01</strain>
    </source>
</reference>
<feature type="region of interest" description="Disordered" evidence="1">
    <location>
        <begin position="597"/>
        <end position="692"/>
    </location>
</feature>
<dbReference type="AlphaFoldDB" id="A0AAW0EMH3"/>
<sequence>MIVDRDGATAPVAAEPPHEFSGVYVAKPQRMLVGPLLHLRSFLHLPRGASFGTAVLPAVTSRYVVDCSRHTADVPPLPGYAVTAASGRRGSAATSSSPTTPTARRPPASADTDPLRSPPSPAAIRPTPVTPARHADPLLLPAAAPLSLTAPSSREVGQLSTEEAVARMNSNAAEFIEKLRVRCEVNGMSMRGLSLSRHVSMVSVPRALMVIGSSSPSPTTEEMCAADRRHHRSSSSSSSSSAGSPLPVAPERQKARSLTRSSRPAAVAPLPGSDAQLTARAQLSDELTRLAEEALGANHVVPCPLPDVAHPLDTPAVQAAVQRMSGIFAGDADALVYVYSHDGKGSASAVAALYLLQVDRVPLSEALTVRLPMCTPRMTCLAQLLRHDPSPSTFDVPAYLHAYLARRYPTASAASIEAAVATCDNESVKAERLLRNDISFQASEGLTSRATVRTGSVMISDALSVSNVSNGGGGGGGAVSGSGTRAGRAASRLSLNSTSDFSLASGGGGAAREWLLLSDGDETIVDSLHSALVEGGVGVSREQVRSSYVHHRRAQDKVLRQFLLRIRPVGPTTSSAMSDGVVTPPINPLEAIALPKFPAMRPSRRKSSATAASGGGSSSSRAAAKAVGAVKSKKGRSAANTPPPPTTTTTTTAPKKKSAAKPSTAKPSAAAPKSKTAAATTTTAPQSKARGK</sequence>
<evidence type="ECO:0000256" key="1">
    <source>
        <dbReference type="SAM" id="MobiDB-lite"/>
    </source>
</evidence>
<name>A0AAW0EMH3_9TRYP</name>
<dbReference type="Proteomes" id="UP001430356">
    <property type="component" value="Unassembled WGS sequence"/>
</dbReference>
<protein>
    <submittedName>
        <fullName evidence="2">Uncharacterized protein</fullName>
    </submittedName>
</protein>
<feature type="compositionally biased region" description="Low complexity" evidence="1">
    <location>
        <begin position="660"/>
        <end position="692"/>
    </location>
</feature>